<feature type="transmembrane region" description="Helical" evidence="19">
    <location>
        <begin position="260"/>
        <end position="279"/>
    </location>
</feature>
<dbReference type="Gene3D" id="3.30.70.100">
    <property type="match status" value="2"/>
</dbReference>
<dbReference type="PANTHER" id="PTHR43520">
    <property type="entry name" value="ATP7, ISOFORM B"/>
    <property type="match status" value="1"/>
</dbReference>
<dbReference type="PRINTS" id="PR00943">
    <property type="entry name" value="CUATPASE"/>
</dbReference>
<dbReference type="InterPro" id="IPR036163">
    <property type="entry name" value="HMA_dom_sf"/>
</dbReference>
<keyword evidence="7" id="KW-0677">Repeat</keyword>
<evidence type="ECO:0000259" key="21">
    <source>
        <dbReference type="PROSITE" id="PS50846"/>
    </source>
</evidence>
<dbReference type="RefSeq" id="WP_150802540.1">
    <property type="nucleotide sequence ID" value="NZ_CABVHY010000004.1"/>
</dbReference>
<dbReference type="InterPro" id="IPR036412">
    <property type="entry name" value="HAD-like_sf"/>
</dbReference>
<keyword evidence="10 19" id="KW-0067">ATP-binding</keyword>
<keyword evidence="11" id="KW-0460">Magnesium</keyword>
<dbReference type="PROSITE" id="PS50846">
    <property type="entry name" value="HMA_2"/>
    <property type="match status" value="2"/>
</dbReference>
<dbReference type="InterPro" id="IPR023214">
    <property type="entry name" value="HAD_sf"/>
</dbReference>
<keyword evidence="22" id="KW-0378">Hydrolase</keyword>
<dbReference type="PRINTS" id="PR00119">
    <property type="entry name" value="CATATPASE"/>
</dbReference>
<name>A0A5E7ALF6_PSEFL</name>
<feature type="transmembrane region" description="Helical" evidence="19">
    <location>
        <begin position="221"/>
        <end position="240"/>
    </location>
</feature>
<dbReference type="GO" id="GO:0043682">
    <property type="term" value="F:P-type divalent copper transporter activity"/>
    <property type="evidence" value="ECO:0007669"/>
    <property type="project" value="UniProtKB-EC"/>
</dbReference>
<evidence type="ECO:0000256" key="12">
    <source>
        <dbReference type="ARBA" id="ARBA00022967"/>
    </source>
</evidence>
<dbReference type="FunFam" id="3.30.70.100:FF:000005">
    <property type="entry name" value="Copper-exporting P-type ATPase A"/>
    <property type="match status" value="2"/>
</dbReference>
<dbReference type="NCBIfam" id="TIGR01525">
    <property type="entry name" value="ATPase-IB_hvy"/>
    <property type="match status" value="1"/>
</dbReference>
<evidence type="ECO:0000256" key="6">
    <source>
        <dbReference type="ARBA" id="ARBA00022723"/>
    </source>
</evidence>
<dbReference type="OrthoDB" id="9814270at2"/>
<dbReference type="NCBIfam" id="TIGR00003">
    <property type="entry name" value="copper ion binding protein"/>
    <property type="match status" value="2"/>
</dbReference>
<dbReference type="InterPro" id="IPR023298">
    <property type="entry name" value="ATPase_P-typ_TM_dom_sf"/>
</dbReference>
<dbReference type="FunFam" id="2.70.150.10:FF:000002">
    <property type="entry name" value="Copper-transporting ATPase 1, putative"/>
    <property type="match status" value="1"/>
</dbReference>
<dbReference type="PROSITE" id="PS01047">
    <property type="entry name" value="HMA_1"/>
    <property type="match status" value="2"/>
</dbReference>
<proteinExistence type="inferred from homology"/>
<dbReference type="Pfam" id="PF00403">
    <property type="entry name" value="HMA"/>
    <property type="match status" value="2"/>
</dbReference>
<dbReference type="SFLD" id="SFLDG00002">
    <property type="entry name" value="C1.7:_P-type_atpase_like"/>
    <property type="match status" value="1"/>
</dbReference>
<dbReference type="InterPro" id="IPR006121">
    <property type="entry name" value="HMA_dom"/>
</dbReference>
<keyword evidence="14" id="KW-0186">Copper</keyword>
<evidence type="ECO:0000256" key="1">
    <source>
        <dbReference type="ARBA" id="ARBA00004127"/>
    </source>
</evidence>
<dbReference type="EMBL" id="CABVHY010000004">
    <property type="protein sequence ID" value="VVN79335.1"/>
    <property type="molecule type" value="Genomic_DNA"/>
</dbReference>
<dbReference type="InterPro" id="IPR023299">
    <property type="entry name" value="ATPase_P-typ_cyto_dom_N"/>
</dbReference>
<dbReference type="GO" id="GO:0012505">
    <property type="term" value="C:endomembrane system"/>
    <property type="evidence" value="ECO:0007669"/>
    <property type="project" value="UniProtKB-SubCell"/>
</dbReference>
<evidence type="ECO:0000256" key="19">
    <source>
        <dbReference type="RuleBase" id="RU362081"/>
    </source>
</evidence>
<dbReference type="GO" id="GO:0005886">
    <property type="term" value="C:plasma membrane"/>
    <property type="evidence" value="ECO:0007669"/>
    <property type="project" value="UniProtKB-SubCell"/>
</dbReference>
<keyword evidence="6 19" id="KW-0479">Metal-binding</keyword>
<feature type="domain" description="HMA" evidence="21">
    <location>
        <begin position="23"/>
        <end position="88"/>
    </location>
</feature>
<evidence type="ECO:0000256" key="20">
    <source>
        <dbReference type="SAM" id="MobiDB-lite"/>
    </source>
</evidence>
<dbReference type="PANTHER" id="PTHR43520:SF8">
    <property type="entry name" value="P-TYPE CU(+) TRANSPORTER"/>
    <property type="match status" value="1"/>
</dbReference>
<feature type="transmembrane region" description="Helical" evidence="19">
    <location>
        <begin position="183"/>
        <end position="201"/>
    </location>
</feature>
<organism evidence="22 23">
    <name type="scientific">Pseudomonas fluorescens</name>
    <dbReference type="NCBI Taxonomy" id="294"/>
    <lineage>
        <taxon>Bacteria</taxon>
        <taxon>Pseudomonadati</taxon>
        <taxon>Pseudomonadota</taxon>
        <taxon>Gammaproteobacteria</taxon>
        <taxon>Pseudomonadales</taxon>
        <taxon>Pseudomonadaceae</taxon>
        <taxon>Pseudomonas</taxon>
    </lineage>
</organism>
<dbReference type="PROSITE" id="PS00154">
    <property type="entry name" value="ATPASE_E1_E2"/>
    <property type="match status" value="1"/>
</dbReference>
<dbReference type="GO" id="GO:0016887">
    <property type="term" value="F:ATP hydrolysis activity"/>
    <property type="evidence" value="ECO:0007669"/>
    <property type="project" value="InterPro"/>
</dbReference>
<dbReference type="InterPro" id="IPR044492">
    <property type="entry name" value="P_typ_ATPase_HD_dom"/>
</dbReference>
<comment type="similarity">
    <text evidence="2 19">Belongs to the cation transport ATPase (P-type) (TC 3.A.3) family. Type IB subfamily.</text>
</comment>
<comment type="catalytic activity">
    <reaction evidence="18">
        <text>Cu(2+)(in) + ATP + H2O = Cu(2+)(out) + ADP + phosphate + H(+)</text>
        <dbReference type="Rhea" id="RHEA:10376"/>
        <dbReference type="ChEBI" id="CHEBI:15377"/>
        <dbReference type="ChEBI" id="CHEBI:15378"/>
        <dbReference type="ChEBI" id="CHEBI:29036"/>
        <dbReference type="ChEBI" id="CHEBI:30616"/>
        <dbReference type="ChEBI" id="CHEBI:43474"/>
        <dbReference type="ChEBI" id="CHEBI:456216"/>
        <dbReference type="EC" id="7.2.2.9"/>
    </reaction>
</comment>
<dbReference type="EC" id="7.2.2.9" evidence="17"/>
<gene>
    <name evidence="22" type="primary">actP_1</name>
    <name evidence="22" type="ORF">PS723_00955</name>
</gene>
<evidence type="ECO:0000313" key="22">
    <source>
        <dbReference type="EMBL" id="VVN79335.1"/>
    </source>
</evidence>
<dbReference type="SUPFAM" id="SSF56784">
    <property type="entry name" value="HAD-like"/>
    <property type="match status" value="1"/>
</dbReference>
<evidence type="ECO:0000256" key="15">
    <source>
        <dbReference type="ARBA" id="ARBA00023065"/>
    </source>
</evidence>
<evidence type="ECO:0000256" key="13">
    <source>
        <dbReference type="ARBA" id="ARBA00022989"/>
    </source>
</evidence>
<evidence type="ECO:0000256" key="2">
    <source>
        <dbReference type="ARBA" id="ARBA00006024"/>
    </source>
</evidence>
<dbReference type="InterPro" id="IPR001757">
    <property type="entry name" value="P_typ_ATPase"/>
</dbReference>
<evidence type="ECO:0000256" key="16">
    <source>
        <dbReference type="ARBA" id="ARBA00023136"/>
    </source>
</evidence>
<evidence type="ECO:0000256" key="14">
    <source>
        <dbReference type="ARBA" id="ARBA00023008"/>
    </source>
</evidence>
<dbReference type="InterPro" id="IPR006122">
    <property type="entry name" value="HMA_Cu_ion-bd"/>
</dbReference>
<feature type="transmembrane region" description="Helical" evidence="19">
    <location>
        <begin position="807"/>
        <end position="829"/>
    </location>
</feature>
<dbReference type="CDD" id="cd02094">
    <property type="entry name" value="P-type_ATPase_Cu-like"/>
    <property type="match status" value="1"/>
</dbReference>
<comment type="subcellular location">
    <subcellularLocation>
        <location evidence="19">Cell membrane</location>
    </subcellularLocation>
    <subcellularLocation>
        <location evidence="1">Endomembrane system</location>
        <topology evidence="1">Multi-pass membrane protein</topology>
    </subcellularLocation>
</comment>
<keyword evidence="16 19" id="KW-0472">Membrane</keyword>
<evidence type="ECO:0000256" key="18">
    <source>
        <dbReference type="ARBA" id="ARBA00047424"/>
    </source>
</evidence>
<evidence type="ECO:0000256" key="8">
    <source>
        <dbReference type="ARBA" id="ARBA00022741"/>
    </source>
</evidence>
<dbReference type="InterPro" id="IPR027256">
    <property type="entry name" value="P-typ_ATPase_IB"/>
</dbReference>
<sequence>MAFVAVQPGSSPSGSHPSMPSGSRLSLPVEGMTCASCVGRVERALNAVPGMQMAAVNLATERADITFTGLADPQAAVHAIERAGYSVREETTELAIEDMTCASCVGRVEKALAQVPGVLQATVNLATERARVRHLAGAVSTADREAAVKQAGYKARRLSAETADAGDQDAERREIEARGLRRSLVIAAILTLPVFILEMGSHLIPAMHHWVMEVLGQQTNWYVQFAFTTLVLFGPGLRFFHKGIPALLRGAPDMNSLVSLGTAAAYGYSVVATFIPRVLPLGTANVYFEAAAVIVTLILLGRTLEARAKGRTSQAIKRLVGLQAKTARVQRNGETIEIPLDQVTTGDVVLVRPGEKIAVDGEVVEGASYVDESMISGEPVPVSKGVGSEVIGGTINKTGAFSFRVTKIGANTVLAQIIRLVEEAQGSKLPIQALVDKVTMWFVPAVMAAATLTFLIWLIFGPTPALTFALVNAVAVLIIACPCAMGLATPTSIMVGTGRAAELGVLFRKGEALQALRDVSVIALDKTGTLTKGRPELTDLVPAKGFEYNEVLALVAAVETRSEHPIAEAIVLAAKQRNITLAPIESFDATPGFGVSAKVAGRTVAVGADRFMTQLGLDVTSFLATAQRLGEQGKSPLYAAIDGRLAAVIAVADPIKESTPEAIRALHALGLKVAMITGDNAATAAAIAKQLGIDEVAAEVLPDGKVAALKKFRVNGARVAFVGDGINDAPALAEADVGLAIGTGTDVAIEAADVVLMSGDLRGVPNAIALSKATIRNIKQNLFWAFAYNALLIPVAAGVLYPLNGTLLSPIFAAAAMALSSVFVLGNALRLKRFQAPMGVESRTETQGSGAA</sequence>
<feature type="transmembrane region" description="Helical" evidence="19">
    <location>
        <begin position="466"/>
        <end position="489"/>
    </location>
</feature>
<feature type="transmembrane region" description="Helical" evidence="19">
    <location>
        <begin position="285"/>
        <end position="304"/>
    </location>
</feature>
<keyword evidence="4" id="KW-0813">Transport</keyword>
<evidence type="ECO:0000256" key="5">
    <source>
        <dbReference type="ARBA" id="ARBA00022692"/>
    </source>
</evidence>
<dbReference type="GO" id="GO:0005507">
    <property type="term" value="F:copper ion binding"/>
    <property type="evidence" value="ECO:0007669"/>
    <property type="project" value="InterPro"/>
</dbReference>
<dbReference type="InterPro" id="IPR017969">
    <property type="entry name" value="Heavy-metal-associated_CS"/>
</dbReference>
<feature type="domain" description="HMA" evidence="21">
    <location>
        <begin position="90"/>
        <end position="156"/>
    </location>
</feature>
<keyword evidence="13 19" id="KW-1133">Transmembrane helix</keyword>
<dbReference type="Gene3D" id="2.70.150.10">
    <property type="entry name" value="Calcium-transporting ATPase, cytoplasmic transduction domain A"/>
    <property type="match status" value="1"/>
</dbReference>
<keyword evidence="12" id="KW-1278">Translocase</keyword>
<dbReference type="Pfam" id="PF00122">
    <property type="entry name" value="E1-E2_ATPase"/>
    <property type="match status" value="1"/>
</dbReference>
<evidence type="ECO:0000256" key="17">
    <source>
        <dbReference type="ARBA" id="ARBA00038904"/>
    </source>
</evidence>
<keyword evidence="9" id="KW-0187">Copper transport</keyword>
<evidence type="ECO:0000256" key="7">
    <source>
        <dbReference type="ARBA" id="ARBA00022737"/>
    </source>
</evidence>
<reference evidence="22 23" key="1">
    <citation type="submission" date="2019-09" db="EMBL/GenBank/DDBJ databases">
        <authorList>
            <person name="Chandra G."/>
            <person name="Truman W A."/>
        </authorList>
    </citation>
    <scope>NUCLEOTIDE SEQUENCE [LARGE SCALE GENOMIC DNA]</scope>
    <source>
        <strain evidence="22">PS723</strain>
    </source>
</reference>
<evidence type="ECO:0000256" key="4">
    <source>
        <dbReference type="ARBA" id="ARBA00022448"/>
    </source>
</evidence>
<dbReference type="CDD" id="cd00371">
    <property type="entry name" value="HMA"/>
    <property type="match status" value="2"/>
</dbReference>
<feature type="transmembrane region" description="Helical" evidence="19">
    <location>
        <begin position="438"/>
        <end position="460"/>
    </location>
</feature>
<dbReference type="NCBIfam" id="TIGR01494">
    <property type="entry name" value="ATPase_P-type"/>
    <property type="match status" value="1"/>
</dbReference>
<dbReference type="Gene3D" id="3.40.1110.10">
    <property type="entry name" value="Calcium-transporting ATPase, cytoplasmic domain N"/>
    <property type="match status" value="1"/>
</dbReference>
<dbReference type="InterPro" id="IPR008250">
    <property type="entry name" value="ATPase_P-typ_transduc_dom_A_sf"/>
</dbReference>
<evidence type="ECO:0000256" key="10">
    <source>
        <dbReference type="ARBA" id="ARBA00022840"/>
    </source>
</evidence>
<dbReference type="Gene3D" id="3.40.50.1000">
    <property type="entry name" value="HAD superfamily/HAD-like"/>
    <property type="match status" value="1"/>
</dbReference>
<dbReference type="SFLD" id="SFLDS00003">
    <property type="entry name" value="Haloacid_Dehalogenase"/>
    <property type="match status" value="1"/>
</dbReference>
<dbReference type="SUPFAM" id="SSF55008">
    <property type="entry name" value="HMA, heavy metal-associated domain"/>
    <property type="match status" value="2"/>
</dbReference>
<keyword evidence="19" id="KW-1003">Cell membrane</keyword>
<keyword evidence="15" id="KW-0406">Ion transport</keyword>
<keyword evidence="5 19" id="KW-0812">Transmembrane</keyword>
<protein>
    <recommendedName>
        <fullName evidence="17">P-type Cu(2+) transporter</fullName>
        <ecNumber evidence="17">7.2.2.9</ecNumber>
    </recommendedName>
</protein>
<dbReference type="Pfam" id="PF00702">
    <property type="entry name" value="Hydrolase"/>
    <property type="match status" value="1"/>
</dbReference>
<evidence type="ECO:0000313" key="23">
    <source>
        <dbReference type="Proteomes" id="UP000379480"/>
    </source>
</evidence>
<keyword evidence="8 19" id="KW-0547">Nucleotide-binding</keyword>
<feature type="region of interest" description="Disordered" evidence="20">
    <location>
        <begin position="1"/>
        <end position="25"/>
    </location>
</feature>
<feature type="compositionally biased region" description="Low complexity" evidence="20">
    <location>
        <begin position="8"/>
        <end position="23"/>
    </location>
</feature>
<dbReference type="InterPro" id="IPR059000">
    <property type="entry name" value="ATPase_P-type_domA"/>
</dbReference>
<dbReference type="NCBIfam" id="TIGR01511">
    <property type="entry name" value="ATPase-IB1_Cu"/>
    <property type="match status" value="1"/>
</dbReference>
<feature type="transmembrane region" description="Helical" evidence="19">
    <location>
        <begin position="782"/>
        <end position="801"/>
    </location>
</feature>
<dbReference type="InterPro" id="IPR018303">
    <property type="entry name" value="ATPase_P-typ_P_site"/>
</dbReference>
<evidence type="ECO:0000256" key="11">
    <source>
        <dbReference type="ARBA" id="ARBA00022842"/>
    </source>
</evidence>
<dbReference type="SUPFAM" id="SSF81665">
    <property type="entry name" value="Calcium ATPase, transmembrane domain M"/>
    <property type="match status" value="1"/>
</dbReference>
<dbReference type="SUPFAM" id="SSF81653">
    <property type="entry name" value="Calcium ATPase, transduction domain A"/>
    <property type="match status" value="1"/>
</dbReference>
<evidence type="ECO:0000256" key="9">
    <source>
        <dbReference type="ARBA" id="ARBA00022796"/>
    </source>
</evidence>
<dbReference type="Proteomes" id="UP000379480">
    <property type="component" value="Unassembled WGS sequence"/>
</dbReference>
<dbReference type="GO" id="GO:0005524">
    <property type="term" value="F:ATP binding"/>
    <property type="evidence" value="ECO:0007669"/>
    <property type="project" value="UniProtKB-UniRule"/>
</dbReference>
<accession>A0A5E7ALF6</accession>
<dbReference type="SFLD" id="SFLDF00027">
    <property type="entry name" value="p-type_atpase"/>
    <property type="match status" value="1"/>
</dbReference>
<dbReference type="GO" id="GO:0055070">
    <property type="term" value="P:copper ion homeostasis"/>
    <property type="evidence" value="ECO:0007669"/>
    <property type="project" value="TreeGrafter"/>
</dbReference>
<evidence type="ECO:0000256" key="3">
    <source>
        <dbReference type="ARBA" id="ARBA00011245"/>
    </source>
</evidence>
<dbReference type="AlphaFoldDB" id="A0A5E7ALF6"/>
<comment type="subunit">
    <text evidence="3">Monomer.</text>
</comment>